<evidence type="ECO:0000256" key="1">
    <source>
        <dbReference type="SAM" id="MobiDB-lite"/>
    </source>
</evidence>
<dbReference type="Proteomes" id="UP000623090">
    <property type="component" value="Unassembled WGS sequence"/>
</dbReference>
<keyword evidence="2" id="KW-0472">Membrane</keyword>
<feature type="region of interest" description="Disordered" evidence="1">
    <location>
        <begin position="1"/>
        <end position="21"/>
    </location>
</feature>
<keyword evidence="2" id="KW-0812">Transmembrane</keyword>
<dbReference type="RefSeq" id="WP_172158444.1">
    <property type="nucleotide sequence ID" value="NZ_JABJWC010000044.1"/>
</dbReference>
<evidence type="ECO:0000256" key="2">
    <source>
        <dbReference type="SAM" id="Phobius"/>
    </source>
</evidence>
<gene>
    <name evidence="3" type="ORF">HNW77_14085</name>
</gene>
<accession>A0ABX2AI78</accession>
<evidence type="ECO:0000313" key="4">
    <source>
        <dbReference type="Proteomes" id="UP000623090"/>
    </source>
</evidence>
<name>A0ABX2AI78_9PROT</name>
<evidence type="ECO:0000313" key="3">
    <source>
        <dbReference type="EMBL" id="NPC67490.1"/>
    </source>
</evidence>
<feature type="transmembrane region" description="Helical" evidence="2">
    <location>
        <begin position="32"/>
        <end position="56"/>
    </location>
</feature>
<keyword evidence="2" id="KW-1133">Transmembrane helix</keyword>
<protein>
    <submittedName>
        <fullName evidence="3">Uncharacterized protein</fullName>
    </submittedName>
</protein>
<proteinExistence type="predicted"/>
<comment type="caution">
    <text evidence="3">The sequence shown here is derived from an EMBL/GenBank/DDBJ whole genome shotgun (WGS) entry which is preliminary data.</text>
</comment>
<keyword evidence="4" id="KW-1185">Reference proteome</keyword>
<sequence length="61" mass="6836">MQYGQDKQMRGGAVNDPRRDIPLATPAEKRHVFIVGGMVVFFVTLIVLACLFAPHIPLPRF</sequence>
<reference evidence="3 4" key="1">
    <citation type="journal article" date="2020" name="Microorganisms">
        <title>Description of Komagataeibacter melaceti sp. nov. and Komagataeibacter melomenusus sp. nov. Isolated from Apple Cider Vinegar.</title>
        <authorList>
            <person name="Maric L."/>
            <person name="Cleenwerck I."/>
            <person name="Accetto T."/>
            <person name="Vandamme P."/>
            <person name="Trcek J."/>
        </authorList>
    </citation>
    <scope>NUCLEOTIDE SEQUENCE [LARGE SCALE GENOMIC DNA]</scope>
    <source>
        <strain evidence="3 4">AV436</strain>
    </source>
</reference>
<dbReference type="EMBL" id="JABJWC010000044">
    <property type="protein sequence ID" value="NPC67490.1"/>
    <property type="molecule type" value="Genomic_DNA"/>
</dbReference>
<organism evidence="3 4">
    <name type="scientific">Komagataeibacter melomenusus</name>
    <dbReference type="NCBI Taxonomy" id="2766578"/>
    <lineage>
        <taxon>Bacteria</taxon>
        <taxon>Pseudomonadati</taxon>
        <taxon>Pseudomonadota</taxon>
        <taxon>Alphaproteobacteria</taxon>
        <taxon>Acetobacterales</taxon>
        <taxon>Acetobacteraceae</taxon>
        <taxon>Komagataeibacter</taxon>
    </lineage>
</organism>